<geneLocation type="plasmid" evidence="2">
    <name>pb18-3</name>
</geneLocation>
<dbReference type="EMBL" id="CP044458">
    <property type="protein sequence ID" value="QIC72072.1"/>
    <property type="molecule type" value="Genomic_DNA"/>
</dbReference>
<sequence length="426" mass="48857">MSNSKANLEIIELHKVAYDGEPGCDKYNINAQLEECKKIRSDYAIHEIQFDRTNWTRNTNIPHALPELCKLKFVGYSVGPKDAAHEISNSTYTCNLYWSASECLLLQVQKAGELPNIEICYSLKELLEQLAYYHTDLEFKQGNIAENILKNAVQYSEWNFDGESNLIYGNNDVTNFSQFLDLVNQSLSLGFKPYIYKVRMKPKPLPDQRGLILFTAKQIAVEHRDISDFKLAQQEIVTRKEKVNSNIATTILFLTQDSKIIEIISDAHRITGIQASTGIKIERTVFNDATYKKTSSLDDLETQGSYFYIGTPIYNAMLVFLKTQEPPVYLDYVLTNDNERDIEFDGRLIGYACEVEDEITTLSRLYQTRRGNLICHQLVKNQDEELLRQEALVSNDHEEIVQFFGCSANIKRMYREAGINANITVE</sequence>
<reference evidence="1 2" key="1">
    <citation type="submission" date="2019-09" db="EMBL/GenBank/DDBJ databases">
        <title>Non-baumannii Acinetobacter spp. carrying blaNDM-1 isolated in China.</title>
        <authorList>
            <person name="Cui C."/>
            <person name="Chen C."/>
            <person name="Sun J."/>
            <person name="Liu Y."/>
        </authorList>
    </citation>
    <scope>NUCLEOTIDE SEQUENCE [LARGE SCALE GENOMIC DNA]</scope>
    <source>
        <strain evidence="1 2">B18</strain>
        <plasmid evidence="2">pb18-3</plasmid>
    </source>
</reference>
<evidence type="ECO:0000313" key="2">
    <source>
        <dbReference type="Proteomes" id="UP000503440"/>
    </source>
</evidence>
<dbReference type="AlphaFoldDB" id="A0A6C0Y882"/>
<dbReference type="RefSeq" id="WP_163146631.1">
    <property type="nucleotide sequence ID" value="NZ_CP044458.1"/>
</dbReference>
<dbReference type="Proteomes" id="UP000503440">
    <property type="component" value="Plasmid pB18-3"/>
</dbReference>
<name>A0A6C0Y882_9GAMM</name>
<gene>
    <name evidence="1" type="ORF">FSC09_17085</name>
</gene>
<accession>A0A6C0Y882</accession>
<organism evidence="1 2">
    <name type="scientific">Acinetobacter indicus</name>
    <dbReference type="NCBI Taxonomy" id="756892"/>
    <lineage>
        <taxon>Bacteria</taxon>
        <taxon>Pseudomonadati</taxon>
        <taxon>Pseudomonadota</taxon>
        <taxon>Gammaproteobacteria</taxon>
        <taxon>Moraxellales</taxon>
        <taxon>Moraxellaceae</taxon>
        <taxon>Acinetobacter</taxon>
    </lineage>
</organism>
<keyword evidence="1" id="KW-0614">Plasmid</keyword>
<protein>
    <submittedName>
        <fullName evidence="1">Uncharacterized protein</fullName>
    </submittedName>
</protein>
<proteinExistence type="predicted"/>
<evidence type="ECO:0000313" key="1">
    <source>
        <dbReference type="EMBL" id="QIC72072.1"/>
    </source>
</evidence>